<evidence type="ECO:0000313" key="4">
    <source>
        <dbReference type="Proteomes" id="UP001187415"/>
    </source>
</evidence>
<sequence length="244" mass="26642">MRLYLNAQVEHYSKFQCLPALATWPASLRPRSPAAHQPITVCLKDFSQLLFALFEACVGPESTSALVQPVHLFSEKVIKLTAGIMSMKILMMSLLVCASMALTKAAKTRDTEVSRCPANWTPYNDRCYYCNSTQTTWDDAESCCQSQNGHLAFVGSVEEYDVIQQLVRPAIGAHPVWLGGSVSITVGKWLSVQLGLDISLLSPAQLTCSAAQCCLVMDFGDKKLGALACSNKVAFVCEKGRLQP</sequence>
<feature type="domain" description="C-type lectin" evidence="2">
    <location>
        <begin position="123"/>
        <end position="238"/>
    </location>
</feature>
<dbReference type="InterPro" id="IPR050828">
    <property type="entry name" value="C-type_lectin/matrix_domain"/>
</dbReference>
<dbReference type="CDD" id="cd00037">
    <property type="entry name" value="CLECT"/>
    <property type="match status" value="1"/>
</dbReference>
<comment type="subcellular location">
    <subcellularLocation>
        <location evidence="1">Cell membrane</location>
        <topology evidence="1">Single-pass type II membrane protein</topology>
    </subcellularLocation>
</comment>
<dbReference type="EMBL" id="JAUPFM010000001">
    <property type="protein sequence ID" value="KAK2862822.1"/>
    <property type="molecule type" value="Genomic_DNA"/>
</dbReference>
<reference evidence="3" key="1">
    <citation type="submission" date="2023-07" db="EMBL/GenBank/DDBJ databases">
        <title>Chromosome-level Genome Assembly of Striped Snakehead (Channa striata).</title>
        <authorList>
            <person name="Liu H."/>
        </authorList>
    </citation>
    <scope>NUCLEOTIDE SEQUENCE</scope>
    <source>
        <strain evidence="3">Gz</strain>
        <tissue evidence="3">Muscle</tissue>
    </source>
</reference>
<dbReference type="PANTHER" id="PTHR45710:SF36">
    <property type="entry name" value="C-TYPE LECTIN DOMAIN-CONTAINING PROTEIN"/>
    <property type="match status" value="1"/>
</dbReference>
<dbReference type="Proteomes" id="UP001187415">
    <property type="component" value="Unassembled WGS sequence"/>
</dbReference>
<name>A0AA88NMH0_CHASR</name>
<evidence type="ECO:0000256" key="1">
    <source>
        <dbReference type="ARBA" id="ARBA00004401"/>
    </source>
</evidence>
<keyword evidence="4" id="KW-1185">Reference proteome</keyword>
<organism evidence="3 4">
    <name type="scientific">Channa striata</name>
    <name type="common">Snakehead murrel</name>
    <name type="synonym">Ophicephalus striatus</name>
    <dbReference type="NCBI Taxonomy" id="64152"/>
    <lineage>
        <taxon>Eukaryota</taxon>
        <taxon>Metazoa</taxon>
        <taxon>Chordata</taxon>
        <taxon>Craniata</taxon>
        <taxon>Vertebrata</taxon>
        <taxon>Euteleostomi</taxon>
        <taxon>Actinopterygii</taxon>
        <taxon>Neopterygii</taxon>
        <taxon>Teleostei</taxon>
        <taxon>Neoteleostei</taxon>
        <taxon>Acanthomorphata</taxon>
        <taxon>Anabantaria</taxon>
        <taxon>Anabantiformes</taxon>
        <taxon>Channoidei</taxon>
        <taxon>Channidae</taxon>
        <taxon>Channa</taxon>
    </lineage>
</organism>
<dbReference type="GO" id="GO:0005886">
    <property type="term" value="C:plasma membrane"/>
    <property type="evidence" value="ECO:0007669"/>
    <property type="project" value="UniProtKB-SubCell"/>
</dbReference>
<evidence type="ECO:0000313" key="3">
    <source>
        <dbReference type="EMBL" id="KAK2862822.1"/>
    </source>
</evidence>
<protein>
    <recommendedName>
        <fullName evidence="2">C-type lectin domain-containing protein</fullName>
    </recommendedName>
</protein>
<dbReference type="PROSITE" id="PS50041">
    <property type="entry name" value="C_TYPE_LECTIN_2"/>
    <property type="match status" value="1"/>
</dbReference>
<proteinExistence type="predicted"/>
<dbReference type="InterPro" id="IPR016186">
    <property type="entry name" value="C-type_lectin-like/link_sf"/>
</dbReference>
<dbReference type="Gene3D" id="3.10.100.10">
    <property type="entry name" value="Mannose-Binding Protein A, subunit A"/>
    <property type="match status" value="1"/>
</dbReference>
<dbReference type="InterPro" id="IPR016187">
    <property type="entry name" value="CTDL_fold"/>
</dbReference>
<gene>
    <name evidence="3" type="ORF">Q5P01_002355</name>
</gene>
<evidence type="ECO:0000259" key="2">
    <source>
        <dbReference type="PROSITE" id="PS50041"/>
    </source>
</evidence>
<dbReference type="Pfam" id="PF00059">
    <property type="entry name" value="Lectin_C"/>
    <property type="match status" value="1"/>
</dbReference>
<dbReference type="InterPro" id="IPR001304">
    <property type="entry name" value="C-type_lectin-like"/>
</dbReference>
<accession>A0AA88NMH0</accession>
<comment type="caution">
    <text evidence="3">The sequence shown here is derived from an EMBL/GenBank/DDBJ whole genome shotgun (WGS) entry which is preliminary data.</text>
</comment>
<dbReference type="SMART" id="SM00034">
    <property type="entry name" value="CLECT"/>
    <property type="match status" value="1"/>
</dbReference>
<dbReference type="PANTHER" id="PTHR45710">
    <property type="entry name" value="C-TYPE LECTIN DOMAIN-CONTAINING PROTEIN 180"/>
    <property type="match status" value="1"/>
</dbReference>
<dbReference type="AlphaFoldDB" id="A0AA88NMH0"/>
<dbReference type="SUPFAM" id="SSF56436">
    <property type="entry name" value="C-type lectin-like"/>
    <property type="match status" value="1"/>
</dbReference>